<sequence length="263" mass="26379">MDTTSRALRRTAAGTATALALVLLAACGSSDGTEASGSEGDKEKGGASTPAASAPAEAKGKVLSAAALEKAAVADGDVPGHRIDKRAEADRTEESEVETSRDACGPLALAALGTTTGGPAATAERQALSQPAGKDVKDLESAFDTTKSMITVASYEGNGAPSAMAALRKGVDSCKGGFTTRAHGEEMKIVSVAADKAPALGEEATAFTVVSQEGHDKASFKVVVVRKGRTLAYFSALNLGAIVSGKGFAFPVPLAEAQAGKLP</sequence>
<evidence type="ECO:0008006" key="5">
    <source>
        <dbReference type="Google" id="ProtNLM"/>
    </source>
</evidence>
<evidence type="ECO:0000313" key="3">
    <source>
        <dbReference type="EMBL" id="AJE82140.1"/>
    </source>
</evidence>
<dbReference type="EMBL" id="CP010519">
    <property type="protein sequence ID" value="AJE82140.1"/>
    <property type="molecule type" value="Genomic_DNA"/>
</dbReference>
<accession>A0A0B5ES85</accession>
<dbReference type="PROSITE" id="PS51257">
    <property type="entry name" value="PROKAR_LIPOPROTEIN"/>
    <property type="match status" value="1"/>
</dbReference>
<feature type="region of interest" description="Disordered" evidence="1">
    <location>
        <begin position="30"/>
        <end position="60"/>
    </location>
</feature>
<feature type="signal peptide" evidence="2">
    <location>
        <begin position="1"/>
        <end position="25"/>
    </location>
</feature>
<protein>
    <recommendedName>
        <fullName evidence="5">Lipoprotein</fullName>
    </recommendedName>
</protein>
<dbReference type="KEGG" id="sals:SLNWT_1764"/>
<evidence type="ECO:0000256" key="1">
    <source>
        <dbReference type="SAM" id="MobiDB-lite"/>
    </source>
</evidence>
<evidence type="ECO:0000313" key="4">
    <source>
        <dbReference type="Proteomes" id="UP000031523"/>
    </source>
</evidence>
<evidence type="ECO:0000256" key="2">
    <source>
        <dbReference type="SAM" id="SignalP"/>
    </source>
</evidence>
<keyword evidence="2" id="KW-0732">Signal</keyword>
<keyword evidence="4" id="KW-1185">Reference proteome</keyword>
<name>A0A0B5ES85_STRA4</name>
<proteinExistence type="predicted"/>
<gene>
    <name evidence="3" type="ORF">SLNWT_1764</name>
</gene>
<feature type="compositionally biased region" description="Basic and acidic residues" evidence="1">
    <location>
        <begin position="79"/>
        <end position="101"/>
    </location>
</feature>
<reference evidence="3 4" key="1">
    <citation type="submission" date="2015-01" db="EMBL/GenBank/DDBJ databases">
        <title>Enhanced salinomycin production by adjusting the supply of polyketide extender units in Streptomyce albus DSM 41398.</title>
        <authorList>
            <person name="Lu C."/>
        </authorList>
    </citation>
    <scope>NUCLEOTIDE SEQUENCE [LARGE SCALE GENOMIC DNA]</scope>
    <source>
        <strain evidence="4">ATCC 21838 / DSM 41398 / FERM P-419 / JCM 4703 / NBRC 107858</strain>
    </source>
</reference>
<dbReference type="AlphaFoldDB" id="A0A0B5ES85"/>
<organism evidence="3 4">
    <name type="scientific">Streptomyces albus (strain ATCC 21838 / DSM 41398 / FERM P-419 / JCM 4703 / NBRC 107858)</name>
    <dbReference type="NCBI Taxonomy" id="1081613"/>
    <lineage>
        <taxon>Bacteria</taxon>
        <taxon>Bacillati</taxon>
        <taxon>Actinomycetota</taxon>
        <taxon>Actinomycetes</taxon>
        <taxon>Kitasatosporales</taxon>
        <taxon>Streptomycetaceae</taxon>
        <taxon>Streptomyces</taxon>
    </lineage>
</organism>
<dbReference type="Proteomes" id="UP000031523">
    <property type="component" value="Chromosome"/>
</dbReference>
<feature type="region of interest" description="Disordered" evidence="1">
    <location>
        <begin position="79"/>
        <end position="102"/>
    </location>
</feature>
<feature type="compositionally biased region" description="Low complexity" evidence="1">
    <location>
        <begin position="46"/>
        <end position="60"/>
    </location>
</feature>
<feature type="chain" id="PRO_5039397946" description="Lipoprotein" evidence="2">
    <location>
        <begin position="26"/>
        <end position="263"/>
    </location>
</feature>